<dbReference type="EMBL" id="LPNN01000005">
    <property type="protein sequence ID" value="OEJ87316.1"/>
    <property type="molecule type" value="Genomic_DNA"/>
</dbReference>
<dbReference type="NCBIfam" id="TIGR01697">
    <property type="entry name" value="PNPH-PUNA-XAPA"/>
    <property type="match status" value="1"/>
</dbReference>
<keyword evidence="7" id="KW-0963">Cytoplasm</keyword>
<dbReference type="GO" id="GO:0016020">
    <property type="term" value="C:membrane"/>
    <property type="evidence" value="ECO:0007669"/>
    <property type="project" value="UniProtKB-SubCell"/>
</dbReference>
<feature type="region of interest" description="Disordered" evidence="13">
    <location>
        <begin position="306"/>
        <end position="334"/>
    </location>
</feature>
<evidence type="ECO:0000256" key="4">
    <source>
        <dbReference type="ARBA" id="ARBA00006751"/>
    </source>
</evidence>
<dbReference type="SMART" id="SM00273">
    <property type="entry name" value="ENTH"/>
    <property type="match status" value="1"/>
</dbReference>
<dbReference type="GO" id="GO:0004731">
    <property type="term" value="F:purine-nucleoside phosphorylase activity"/>
    <property type="evidence" value="ECO:0007669"/>
    <property type="project" value="UniProtKB-EC"/>
</dbReference>
<evidence type="ECO:0000259" key="14">
    <source>
        <dbReference type="PROSITE" id="PS50942"/>
    </source>
</evidence>
<evidence type="ECO:0000256" key="9">
    <source>
        <dbReference type="ARBA" id="ARBA00022676"/>
    </source>
</evidence>
<evidence type="ECO:0000256" key="6">
    <source>
        <dbReference type="ARBA" id="ARBA00011886"/>
    </source>
</evidence>
<dbReference type="STRING" id="29833.A0A1E5RK86"/>
<comment type="similarity">
    <text evidence="4">Belongs to the PNP/MTAP phosphorylase family.</text>
</comment>
<evidence type="ECO:0000256" key="3">
    <source>
        <dbReference type="ARBA" id="ARBA00005058"/>
    </source>
</evidence>
<dbReference type="VEuPathDB" id="FungiDB:AWRI3580_g2681"/>
<dbReference type="GO" id="GO:0009116">
    <property type="term" value="P:nucleoside metabolic process"/>
    <property type="evidence" value="ECO:0007669"/>
    <property type="project" value="InterPro"/>
</dbReference>
<accession>A0A1E5RK86</accession>
<proteinExistence type="inferred from homology"/>
<dbReference type="Proteomes" id="UP000095358">
    <property type="component" value="Unassembled WGS sequence"/>
</dbReference>
<comment type="caution">
    <text evidence="15">The sequence shown here is derived from an EMBL/GenBank/DDBJ whole genome shotgun (WGS) entry which is preliminary data.</text>
</comment>
<dbReference type="InterPro" id="IPR013809">
    <property type="entry name" value="ENTH"/>
</dbReference>
<dbReference type="PANTHER" id="PTHR11904">
    <property type="entry name" value="METHYLTHIOADENOSINE/PURINE NUCLEOSIDE PHOSPHORYLASE"/>
    <property type="match status" value="1"/>
</dbReference>
<evidence type="ECO:0000256" key="13">
    <source>
        <dbReference type="SAM" id="MobiDB-lite"/>
    </source>
</evidence>
<dbReference type="GO" id="GO:0005737">
    <property type="term" value="C:cytoplasm"/>
    <property type="evidence" value="ECO:0007669"/>
    <property type="project" value="UniProtKB-SubCell"/>
</dbReference>
<comment type="similarity">
    <text evidence="5">Belongs to the epsin family.</text>
</comment>
<name>A0A1E5RK86_HANUV</name>
<dbReference type="SUPFAM" id="SSF53167">
    <property type="entry name" value="Purine and uridine phosphorylases"/>
    <property type="match status" value="1"/>
</dbReference>
<feature type="region of interest" description="Disordered" evidence="13">
    <location>
        <begin position="141"/>
        <end position="163"/>
    </location>
</feature>
<dbReference type="Gene3D" id="1.25.40.90">
    <property type="match status" value="1"/>
</dbReference>
<evidence type="ECO:0000256" key="2">
    <source>
        <dbReference type="ARBA" id="ARBA00004496"/>
    </source>
</evidence>
<keyword evidence="8" id="KW-0597">Phosphoprotein</keyword>
<dbReference type="Gene3D" id="3.40.50.1580">
    <property type="entry name" value="Nucleoside phosphorylase domain"/>
    <property type="match status" value="1"/>
</dbReference>
<evidence type="ECO:0000256" key="12">
    <source>
        <dbReference type="ARBA" id="ARBA00031036"/>
    </source>
</evidence>
<feature type="compositionally biased region" description="Pro residues" evidence="13">
    <location>
        <begin position="316"/>
        <end position="325"/>
    </location>
</feature>
<gene>
    <name evidence="15" type="ORF">AWRI3580_g2681</name>
</gene>
<sequence length="747" mass="85125">MLRAAKNKVNGYTQSQVLVRDCTRNNDTEDVPIMELRQLVEYSYNHYEIVPMFEMLDKRLNDKGKYWKHILKALIVLKFLVINGSEMCVTWCKENIYLIKTLREFMWRNPITDVDHGSQIRLKSRELTSLLLDDARLKRERDMAAGNNDRNNKPNKRNNFDDDLQKALDESMRTAREEEERRRNMKQDQEDMDVALQLSKEEEELRRLQELQRLRQLQLQQQQMQQQNMMYDINGNPISPEEYQQFLQQQQQQQQLQYQQYLQQLQQQQQMLLQQQQYEMYQQQLKEQEEANKQNILQQYAASSNPFKKEPEVPKPEPVVVPQPEQPIKRTRTGDAAISAKYSDLNNLLMSGPGIDTFGNTGASRIPAHHTKTGTFINSQGTGYYQQQSTATKNPPSGNNSTANPFLKDQYTGLFSTIKEQKTGFGFETIALQRENIAKAAPILNQKITSHFAPITKFEPKILIICGSGLGNLTNKLKLKSHLIIPYADLPGFQQSTVQGHSGELWVGHLKDTPVIIMKGRLHAYEGYDIRDTVYPIRLLNNYSEKFCNGSLSSLIVTNAAGGLNLDYKMGDIMLIFDHINFPGLAGKHPLVGPNWDEDGDRFLAVSDAYDLTARKVFLQKYTELQNAKKITSSRTLHEGTYAFVSGPTFESRSEARFLKQIGSDAVGMSTVPEVTVARHCGWKVLALSVITNNVVLDLPQKASDIANGEKEISLDAGKADHEEVLQIGLAAAKDLEVIVEEIAAFL</sequence>
<dbReference type="PROSITE" id="PS50942">
    <property type="entry name" value="ENTH"/>
    <property type="match status" value="1"/>
</dbReference>
<feature type="domain" description="ENTH" evidence="14">
    <location>
        <begin position="7"/>
        <end position="141"/>
    </location>
</feature>
<evidence type="ECO:0000313" key="16">
    <source>
        <dbReference type="Proteomes" id="UP000095358"/>
    </source>
</evidence>
<evidence type="ECO:0000256" key="7">
    <source>
        <dbReference type="ARBA" id="ARBA00022490"/>
    </source>
</evidence>
<dbReference type="GO" id="GO:0008289">
    <property type="term" value="F:lipid binding"/>
    <property type="evidence" value="ECO:0007669"/>
    <property type="project" value="UniProtKB-KW"/>
</dbReference>
<organism evidence="15 16">
    <name type="scientific">Hanseniaspora uvarum</name>
    <name type="common">Yeast</name>
    <name type="synonym">Kloeckera apiculata</name>
    <dbReference type="NCBI Taxonomy" id="29833"/>
    <lineage>
        <taxon>Eukaryota</taxon>
        <taxon>Fungi</taxon>
        <taxon>Dikarya</taxon>
        <taxon>Ascomycota</taxon>
        <taxon>Saccharomycotina</taxon>
        <taxon>Saccharomycetes</taxon>
        <taxon>Saccharomycodales</taxon>
        <taxon>Saccharomycodaceae</taxon>
        <taxon>Hanseniaspora</taxon>
    </lineage>
</organism>
<evidence type="ECO:0000256" key="8">
    <source>
        <dbReference type="ARBA" id="ARBA00022553"/>
    </source>
</evidence>
<dbReference type="InterPro" id="IPR035994">
    <property type="entry name" value="Nucleoside_phosphorylase_sf"/>
</dbReference>
<evidence type="ECO:0000256" key="11">
    <source>
        <dbReference type="ARBA" id="ARBA00023121"/>
    </source>
</evidence>
<keyword evidence="16" id="KW-1185">Reference proteome</keyword>
<dbReference type="AlphaFoldDB" id="A0A1E5RK86"/>
<dbReference type="Pfam" id="PF01417">
    <property type="entry name" value="ENTH"/>
    <property type="match status" value="1"/>
</dbReference>
<dbReference type="InterPro" id="IPR011268">
    <property type="entry name" value="Purine_phosphorylase"/>
</dbReference>
<dbReference type="InterPro" id="IPR003903">
    <property type="entry name" value="UIM_dom"/>
</dbReference>
<comment type="subcellular location">
    <subcellularLocation>
        <location evidence="2">Cytoplasm</location>
    </subcellularLocation>
    <subcellularLocation>
        <location evidence="1">Membrane</location>
        <topology evidence="1">Peripheral membrane protein</topology>
    </subcellularLocation>
</comment>
<dbReference type="NCBIfam" id="NF006054">
    <property type="entry name" value="PRK08202.1"/>
    <property type="match status" value="1"/>
</dbReference>
<dbReference type="CDD" id="cd16991">
    <property type="entry name" value="ENTH_Ent1_Ent2"/>
    <property type="match status" value="1"/>
</dbReference>
<dbReference type="CDD" id="cd09009">
    <property type="entry name" value="PNP-EcPNPII_like"/>
    <property type="match status" value="1"/>
</dbReference>
<dbReference type="OrthoDB" id="10261782at2759"/>
<evidence type="ECO:0000313" key="15">
    <source>
        <dbReference type="EMBL" id="OEJ87316.1"/>
    </source>
</evidence>
<keyword evidence="11" id="KW-0446">Lipid-binding</keyword>
<dbReference type="PANTHER" id="PTHR11904:SF9">
    <property type="entry name" value="PURINE NUCLEOSIDE PHOSPHORYLASE-RELATED"/>
    <property type="match status" value="1"/>
</dbReference>
<reference evidence="16" key="1">
    <citation type="journal article" date="2016" name="Genome Announc.">
        <title>Genome sequences of three species of Hanseniaspora isolated from spontaneous wine fermentations.</title>
        <authorList>
            <person name="Sternes P.R."/>
            <person name="Lee D."/>
            <person name="Kutyna D.R."/>
            <person name="Borneman A.R."/>
        </authorList>
    </citation>
    <scope>NUCLEOTIDE SEQUENCE [LARGE SCALE GENOMIC DNA]</scope>
    <source>
        <strain evidence="16">AWRI3580</strain>
    </source>
</reference>
<evidence type="ECO:0000256" key="10">
    <source>
        <dbReference type="ARBA" id="ARBA00022679"/>
    </source>
</evidence>
<evidence type="ECO:0000256" key="1">
    <source>
        <dbReference type="ARBA" id="ARBA00004170"/>
    </source>
</evidence>
<keyword evidence="9" id="KW-0328">Glycosyltransferase</keyword>
<dbReference type="UniPathway" id="UPA00606"/>
<comment type="pathway">
    <text evidence="3">Purine metabolism; purine nucleoside salvage.</text>
</comment>
<protein>
    <recommendedName>
        <fullName evidence="6">purine-nucleoside phosphorylase</fullName>
        <ecNumber evidence="6">2.4.2.1</ecNumber>
    </recommendedName>
    <alternativeName>
        <fullName evidence="12">Inosine-guanosine phosphorylase</fullName>
    </alternativeName>
</protein>
<dbReference type="InterPro" id="IPR000845">
    <property type="entry name" value="Nucleoside_phosphorylase_d"/>
</dbReference>
<keyword evidence="10" id="KW-0808">Transferase</keyword>
<dbReference type="Pfam" id="PF01048">
    <property type="entry name" value="PNP_UDP_1"/>
    <property type="match status" value="1"/>
</dbReference>
<dbReference type="SMART" id="SM00726">
    <property type="entry name" value="UIM"/>
    <property type="match status" value="2"/>
</dbReference>
<dbReference type="EC" id="2.4.2.1" evidence="6"/>
<evidence type="ECO:0000256" key="5">
    <source>
        <dbReference type="ARBA" id="ARBA00010130"/>
    </source>
</evidence>
<dbReference type="InterPro" id="IPR008942">
    <property type="entry name" value="ENTH_VHS"/>
</dbReference>
<dbReference type="SUPFAM" id="SSF48464">
    <property type="entry name" value="ENTH/VHS domain"/>
    <property type="match status" value="1"/>
</dbReference>